<organism evidence="2 3">
    <name type="scientific">Babesia divergens</name>
    <dbReference type="NCBI Taxonomy" id="32595"/>
    <lineage>
        <taxon>Eukaryota</taxon>
        <taxon>Sar</taxon>
        <taxon>Alveolata</taxon>
        <taxon>Apicomplexa</taxon>
        <taxon>Aconoidasida</taxon>
        <taxon>Piroplasmida</taxon>
        <taxon>Babesiidae</taxon>
        <taxon>Babesia</taxon>
    </lineage>
</organism>
<feature type="region of interest" description="Disordered" evidence="1">
    <location>
        <begin position="92"/>
        <end position="115"/>
    </location>
</feature>
<sequence>MDRDPAKEPVAPVVAIEDSHEPECGGEELVAVKDTSVIAECLPRIPVETIDDSLASIPDPPEVQQQHVETTAPLVTEDIYDPFIMSLSPRIGSRWGSTDDDKSRHASVNTNGLATDTSTGTAAAGETLDQNFFLYGVTLLRDRKKQTSAGVSATTPDEHISTDISLQDVQSSISSPLVSVRSSQLVSHRIPDDWSNLNPRVYDSLLQYFTGSELSSSGQQIGKQWSDNVKVLMNNKKSKIITAFKATYEGQLEYQTSYLICQPVFTAQKGMRIDLILRARATSWSSNARNSLQYTYTYIPRNDGSEASGREPIYANKFVFECLKRNSNRTVSYTRDVSSVHGDDLNVATTESISQICEGDSIELPVVLMNALGNINVESINFLPICRMPSEGKVASALDNMHREWYTVGPNSRYLRQLFPEDIDAYSLIQPEKMQPHLTHKLTQVAGIDVITTRSIFVASTTGEVAEARKFIGHTMEVVDKRQPIVCMLQRTGIQYDRLCHVQLRVGDNVRFYTTKG</sequence>
<proteinExistence type="predicted"/>
<reference evidence="2" key="1">
    <citation type="journal article" date="2014" name="Nucleic Acids Res.">
        <title>The evolutionary dynamics of variant antigen genes in Babesia reveal a history of genomic innovation underlying host-parasite interaction.</title>
        <authorList>
            <person name="Jackson A.P."/>
            <person name="Otto T.D."/>
            <person name="Darby A."/>
            <person name="Ramaprasad A."/>
            <person name="Xia D."/>
            <person name="Echaide I.E."/>
            <person name="Farber M."/>
            <person name="Gahlot S."/>
            <person name="Gamble J."/>
            <person name="Gupta D."/>
            <person name="Gupta Y."/>
            <person name="Jackson L."/>
            <person name="Malandrin L."/>
            <person name="Malas T.B."/>
            <person name="Moussa E."/>
            <person name="Nair M."/>
            <person name="Reid A.J."/>
            <person name="Sanders M."/>
            <person name="Sharma J."/>
            <person name="Tracey A."/>
            <person name="Quail M.A."/>
            <person name="Weir W."/>
            <person name="Wastling J.M."/>
            <person name="Hall N."/>
            <person name="Willadsen P."/>
            <person name="Lingelbach K."/>
            <person name="Shiels B."/>
            <person name="Tait A."/>
            <person name="Berriman M."/>
            <person name="Allred D.R."/>
            <person name="Pain A."/>
        </authorList>
    </citation>
    <scope>NUCLEOTIDE SEQUENCE</scope>
    <source>
        <strain evidence="2">1802A</strain>
    </source>
</reference>
<reference evidence="2" key="2">
    <citation type="submission" date="2021-05" db="EMBL/GenBank/DDBJ databases">
        <authorList>
            <person name="Pain A."/>
        </authorList>
    </citation>
    <scope>NUCLEOTIDE SEQUENCE</scope>
    <source>
        <strain evidence="2">1802A</strain>
    </source>
</reference>
<name>A0AAD9GD62_BABDI</name>
<evidence type="ECO:0000313" key="2">
    <source>
        <dbReference type="EMBL" id="KAK1936165.1"/>
    </source>
</evidence>
<accession>A0AAD9GD62</accession>
<protein>
    <submittedName>
        <fullName evidence="2">Uncharacterized protein</fullName>
    </submittedName>
</protein>
<evidence type="ECO:0000313" key="3">
    <source>
        <dbReference type="Proteomes" id="UP001195914"/>
    </source>
</evidence>
<dbReference type="EMBL" id="JAHBMH010000044">
    <property type="protein sequence ID" value="KAK1936165.1"/>
    <property type="molecule type" value="Genomic_DNA"/>
</dbReference>
<evidence type="ECO:0000256" key="1">
    <source>
        <dbReference type="SAM" id="MobiDB-lite"/>
    </source>
</evidence>
<keyword evidence="3" id="KW-1185">Reference proteome</keyword>
<dbReference type="AlphaFoldDB" id="A0AAD9GD62"/>
<comment type="caution">
    <text evidence="2">The sequence shown here is derived from an EMBL/GenBank/DDBJ whole genome shotgun (WGS) entry which is preliminary data.</text>
</comment>
<gene>
    <name evidence="2" type="ORF">X943_001791</name>
</gene>
<dbReference type="Proteomes" id="UP001195914">
    <property type="component" value="Unassembled WGS sequence"/>
</dbReference>